<proteinExistence type="predicted"/>
<dbReference type="EMBL" id="JAPWTJ010000009">
    <property type="protein sequence ID" value="KAJ8985765.1"/>
    <property type="molecule type" value="Genomic_DNA"/>
</dbReference>
<keyword evidence="4" id="KW-1185">Reference proteome</keyword>
<evidence type="ECO:0000256" key="1">
    <source>
        <dbReference type="SAM" id="MobiDB-lite"/>
    </source>
</evidence>
<evidence type="ECO:0000313" key="3">
    <source>
        <dbReference type="EMBL" id="KAJ8985765.1"/>
    </source>
</evidence>
<gene>
    <name evidence="3" type="ORF">NQ317_014418</name>
</gene>
<keyword evidence="2" id="KW-0472">Membrane</keyword>
<feature type="region of interest" description="Disordered" evidence="1">
    <location>
        <begin position="129"/>
        <end position="191"/>
    </location>
</feature>
<evidence type="ECO:0000313" key="4">
    <source>
        <dbReference type="Proteomes" id="UP001162164"/>
    </source>
</evidence>
<accession>A0ABQ9K575</accession>
<sequence>MEVEATESPVSDLRNDFEIYKTQVAICAWIGAAIVFILLCAVIYSFIAIRKLRLNLEEKIQAFQESTRFTIDRPKLIIPSQPSPARHSPYNSPMVPSTPASFVYNSQEKPKPKPLILVNDASRSPAPIYISPISPTGNKNRNSYTRNNDGFLNANRNLYSPGGRREGDVTPQSPSPPLYASPSPSKNGKFF</sequence>
<organism evidence="3 4">
    <name type="scientific">Molorchus minor</name>
    <dbReference type="NCBI Taxonomy" id="1323400"/>
    <lineage>
        <taxon>Eukaryota</taxon>
        <taxon>Metazoa</taxon>
        <taxon>Ecdysozoa</taxon>
        <taxon>Arthropoda</taxon>
        <taxon>Hexapoda</taxon>
        <taxon>Insecta</taxon>
        <taxon>Pterygota</taxon>
        <taxon>Neoptera</taxon>
        <taxon>Endopterygota</taxon>
        <taxon>Coleoptera</taxon>
        <taxon>Polyphaga</taxon>
        <taxon>Cucujiformia</taxon>
        <taxon>Chrysomeloidea</taxon>
        <taxon>Cerambycidae</taxon>
        <taxon>Lamiinae</taxon>
        <taxon>Monochamini</taxon>
        <taxon>Molorchus</taxon>
    </lineage>
</organism>
<name>A0ABQ9K575_9CUCU</name>
<keyword evidence="2" id="KW-0812">Transmembrane</keyword>
<protein>
    <submittedName>
        <fullName evidence="3">Uncharacterized protein</fullName>
    </submittedName>
</protein>
<keyword evidence="2" id="KW-1133">Transmembrane helix</keyword>
<feature type="transmembrane region" description="Helical" evidence="2">
    <location>
        <begin position="23"/>
        <end position="49"/>
    </location>
</feature>
<reference evidence="3" key="1">
    <citation type="journal article" date="2023" name="Insect Mol. Biol.">
        <title>Genome sequencing provides insights into the evolution of gene families encoding plant cell wall-degrading enzymes in longhorned beetles.</title>
        <authorList>
            <person name="Shin N.R."/>
            <person name="Okamura Y."/>
            <person name="Kirsch R."/>
            <person name="Pauchet Y."/>
        </authorList>
    </citation>
    <scope>NUCLEOTIDE SEQUENCE</scope>
    <source>
        <strain evidence="3">MMC_N1</strain>
    </source>
</reference>
<evidence type="ECO:0000256" key="2">
    <source>
        <dbReference type="SAM" id="Phobius"/>
    </source>
</evidence>
<dbReference type="Proteomes" id="UP001162164">
    <property type="component" value="Unassembled WGS sequence"/>
</dbReference>
<comment type="caution">
    <text evidence="3">The sequence shown here is derived from an EMBL/GenBank/DDBJ whole genome shotgun (WGS) entry which is preliminary data.</text>
</comment>
<feature type="compositionally biased region" description="Polar residues" evidence="1">
    <location>
        <begin position="136"/>
        <end position="158"/>
    </location>
</feature>